<keyword evidence="4" id="KW-0934">Plastid</keyword>
<name>A0A5D2SIG1_GOSMU</name>
<evidence type="ECO:0000256" key="6">
    <source>
        <dbReference type="ARBA" id="ARBA00022741"/>
    </source>
</evidence>
<evidence type="ECO:0000256" key="5">
    <source>
        <dbReference type="ARBA" id="ARBA00022679"/>
    </source>
</evidence>
<evidence type="ECO:0000256" key="1">
    <source>
        <dbReference type="ARBA" id="ARBA00012513"/>
    </source>
</evidence>
<evidence type="ECO:0000256" key="14">
    <source>
        <dbReference type="PROSITE-ProRule" id="PRU10141"/>
    </source>
</evidence>
<dbReference type="EMBL" id="CM017660">
    <property type="protein sequence ID" value="TYI51664.1"/>
    <property type="molecule type" value="Genomic_DNA"/>
</dbReference>
<dbReference type="GO" id="GO:0042548">
    <property type="term" value="P:regulation of photosynthesis, light reaction"/>
    <property type="evidence" value="ECO:0007669"/>
    <property type="project" value="UniProtKB-ARBA"/>
</dbReference>
<evidence type="ECO:0000256" key="12">
    <source>
        <dbReference type="ARBA" id="ARBA00047899"/>
    </source>
</evidence>
<gene>
    <name evidence="17" type="ORF">E1A91_D12G191800v1</name>
</gene>
<accession>A0A5D2SIG1</accession>
<evidence type="ECO:0000256" key="4">
    <source>
        <dbReference type="ARBA" id="ARBA00022640"/>
    </source>
</evidence>
<dbReference type="InterPro" id="IPR000719">
    <property type="entry name" value="Prot_kinase_dom"/>
</dbReference>
<proteinExistence type="predicted"/>
<evidence type="ECO:0000256" key="13">
    <source>
        <dbReference type="ARBA" id="ARBA00048679"/>
    </source>
</evidence>
<keyword evidence="3" id="KW-0150">Chloroplast</keyword>
<dbReference type="AlphaFoldDB" id="A0A5D2SIG1"/>
<comment type="catalytic activity">
    <reaction evidence="12">
        <text>L-threonyl-[protein] + ATP = O-phospho-L-threonyl-[protein] + ADP + H(+)</text>
        <dbReference type="Rhea" id="RHEA:46608"/>
        <dbReference type="Rhea" id="RHEA-COMP:11060"/>
        <dbReference type="Rhea" id="RHEA-COMP:11605"/>
        <dbReference type="ChEBI" id="CHEBI:15378"/>
        <dbReference type="ChEBI" id="CHEBI:30013"/>
        <dbReference type="ChEBI" id="CHEBI:30616"/>
        <dbReference type="ChEBI" id="CHEBI:61977"/>
        <dbReference type="ChEBI" id="CHEBI:456216"/>
        <dbReference type="EC" id="2.7.11.1"/>
    </reaction>
</comment>
<evidence type="ECO:0000256" key="10">
    <source>
        <dbReference type="ARBA" id="ARBA00023078"/>
    </source>
</evidence>
<dbReference type="PROSITE" id="PS00107">
    <property type="entry name" value="PROTEIN_KINASE_ATP"/>
    <property type="match status" value="1"/>
</dbReference>
<evidence type="ECO:0000256" key="8">
    <source>
        <dbReference type="ARBA" id="ARBA00022840"/>
    </source>
</evidence>
<dbReference type="Gene3D" id="1.10.510.10">
    <property type="entry name" value="Transferase(Phosphotransferase) domain 1"/>
    <property type="match status" value="1"/>
</dbReference>
<evidence type="ECO:0000256" key="3">
    <source>
        <dbReference type="ARBA" id="ARBA00022528"/>
    </source>
</evidence>
<organism evidence="17 18">
    <name type="scientific">Gossypium mustelinum</name>
    <name type="common">Cotton</name>
    <name type="synonym">Gossypium caicoense</name>
    <dbReference type="NCBI Taxonomy" id="34275"/>
    <lineage>
        <taxon>Eukaryota</taxon>
        <taxon>Viridiplantae</taxon>
        <taxon>Streptophyta</taxon>
        <taxon>Embryophyta</taxon>
        <taxon>Tracheophyta</taxon>
        <taxon>Spermatophyta</taxon>
        <taxon>Magnoliopsida</taxon>
        <taxon>eudicotyledons</taxon>
        <taxon>Gunneridae</taxon>
        <taxon>Pentapetalae</taxon>
        <taxon>rosids</taxon>
        <taxon>malvids</taxon>
        <taxon>Malvales</taxon>
        <taxon>Malvaceae</taxon>
        <taxon>Malvoideae</taxon>
        <taxon>Gossypium</taxon>
    </lineage>
</organism>
<sequence length="590" mass="66024">MNEQTFGQASMVHLGMATIASGGASIGLINPCNSQQLIKHPSPFLGTKFKLKLFSKASPSIPKTPGVLSLKAQLIDAIRDLFVGVGVGLPCTVMECGDIIYRSTLPKPDGLTLTVPGVILAVGALSYLWATPGVAPGFFDMFVLAFLERLFRPTFKKDDFVLGKKLGEGAFGVVYKVSLANKKTNSKKDSDLVVKKATEYGAVEIWMNERVRRACANSCADFLYGFLEGSSKKGEEYWLVWRYEGEATLSDLMLSKEFPYNVETMILGEVQNLPKGLERENQIIQTIMRQVLFALDGLHSTGIVHRDIKPQNIIFSKGSRTFKIIDLGAAADLRVGINYIPKEFLLDPRYAAPEQYIMSTQTPSAPSAPVATALSPVLWQMNLPDRFDIYSAGLIFLQMAFPSLRTDSALIQFNRQLKRCDYDLVAWRNTVEPRASPDLRKGFELLDLDNGIGWELLTSMVRYKARQRISAKAALAYPYFDREGLLALSFVQNLKLQVFRATQQDYGETAKWIINLMAKSGTEKEGGFTEAQLQDLRDIEPKKKASPQRNALASALKLQRKIIRTLNESMDELSRRSKSLWWSRWIPKEE</sequence>
<evidence type="ECO:0000256" key="15">
    <source>
        <dbReference type="SAM" id="Phobius"/>
    </source>
</evidence>
<keyword evidence="15" id="KW-0472">Membrane</keyword>
<keyword evidence="2" id="KW-0723">Serine/threonine-protein kinase</keyword>
<dbReference type="EC" id="2.7.11.1" evidence="1"/>
<keyword evidence="7" id="KW-0418">Kinase</keyword>
<comment type="catalytic activity">
    <reaction evidence="13">
        <text>L-seryl-[protein] + ATP = O-phospho-L-seryl-[protein] + ADP + H(+)</text>
        <dbReference type="Rhea" id="RHEA:17989"/>
        <dbReference type="Rhea" id="RHEA-COMP:9863"/>
        <dbReference type="Rhea" id="RHEA-COMP:11604"/>
        <dbReference type="ChEBI" id="CHEBI:15378"/>
        <dbReference type="ChEBI" id="CHEBI:29999"/>
        <dbReference type="ChEBI" id="CHEBI:30616"/>
        <dbReference type="ChEBI" id="CHEBI:83421"/>
        <dbReference type="ChEBI" id="CHEBI:456216"/>
        <dbReference type="EC" id="2.7.11.1"/>
    </reaction>
</comment>
<dbReference type="Gene3D" id="3.30.200.20">
    <property type="entry name" value="Phosphorylase Kinase, domain 1"/>
    <property type="match status" value="1"/>
</dbReference>
<dbReference type="FunFam" id="1.10.510.10:FF:000678">
    <property type="entry name" value="Serine/threonine-protein kinase STN7, chloroplastic"/>
    <property type="match status" value="1"/>
</dbReference>
<reference evidence="17 18" key="1">
    <citation type="submission" date="2019-07" db="EMBL/GenBank/DDBJ databases">
        <title>WGS assembly of Gossypium mustelinum.</title>
        <authorList>
            <person name="Chen Z.J."/>
            <person name="Sreedasyam A."/>
            <person name="Ando A."/>
            <person name="Song Q."/>
            <person name="De L."/>
            <person name="Hulse-Kemp A."/>
            <person name="Ding M."/>
            <person name="Ye W."/>
            <person name="Kirkbride R."/>
            <person name="Jenkins J."/>
            <person name="Plott C."/>
            <person name="Lovell J."/>
            <person name="Lin Y.-M."/>
            <person name="Vaughn R."/>
            <person name="Liu B."/>
            <person name="Li W."/>
            <person name="Simpson S."/>
            <person name="Scheffler B."/>
            <person name="Saski C."/>
            <person name="Grover C."/>
            <person name="Hu G."/>
            <person name="Conover J."/>
            <person name="Carlson J."/>
            <person name="Shu S."/>
            <person name="Boston L."/>
            <person name="Williams M."/>
            <person name="Peterson D."/>
            <person name="Mcgee K."/>
            <person name="Jones D."/>
            <person name="Wendel J."/>
            <person name="Stelly D."/>
            <person name="Grimwood J."/>
            <person name="Schmutz J."/>
        </authorList>
    </citation>
    <scope>NUCLEOTIDE SEQUENCE [LARGE SCALE GENOMIC DNA]</scope>
    <source>
        <strain evidence="17">1408120.09</strain>
    </source>
</reference>
<dbReference type="InterPro" id="IPR011009">
    <property type="entry name" value="Kinase-like_dom_sf"/>
</dbReference>
<dbReference type="PROSITE" id="PS50011">
    <property type="entry name" value="PROTEIN_KINASE_DOM"/>
    <property type="match status" value="1"/>
</dbReference>
<dbReference type="Proteomes" id="UP000323597">
    <property type="component" value="Chromosome D12"/>
</dbReference>
<keyword evidence="15" id="KW-0812">Transmembrane</keyword>
<dbReference type="GO" id="GO:0009534">
    <property type="term" value="C:chloroplast thylakoid"/>
    <property type="evidence" value="ECO:0007669"/>
    <property type="project" value="UniProtKB-SubCell"/>
</dbReference>
<evidence type="ECO:0000313" key="17">
    <source>
        <dbReference type="EMBL" id="TYI51664.1"/>
    </source>
</evidence>
<dbReference type="PANTHER" id="PTHR46699">
    <property type="entry name" value="SERINE/THREONINE-PROTEIN KINASE STN8, CHLOROPLASTIC-RELATED"/>
    <property type="match status" value="1"/>
</dbReference>
<keyword evidence="10" id="KW-0793">Thylakoid</keyword>
<dbReference type="Pfam" id="PF00069">
    <property type="entry name" value="Pkinase"/>
    <property type="match status" value="1"/>
</dbReference>
<dbReference type="PANTHER" id="PTHR46699:SF4">
    <property type="entry name" value="SERINE_THREONINE-PROTEIN KINASE STN7, CHLOROPLASTIC"/>
    <property type="match status" value="1"/>
</dbReference>
<keyword evidence="18" id="KW-1185">Reference proteome</keyword>
<dbReference type="SUPFAM" id="SSF56112">
    <property type="entry name" value="Protein kinase-like (PK-like)"/>
    <property type="match status" value="1"/>
</dbReference>
<evidence type="ECO:0000259" key="16">
    <source>
        <dbReference type="PROSITE" id="PS50011"/>
    </source>
</evidence>
<evidence type="ECO:0000256" key="2">
    <source>
        <dbReference type="ARBA" id="ARBA00022527"/>
    </source>
</evidence>
<dbReference type="SMART" id="SM00220">
    <property type="entry name" value="S_TKc"/>
    <property type="match status" value="1"/>
</dbReference>
<protein>
    <recommendedName>
        <fullName evidence="1">non-specific serine/threonine protein kinase</fullName>
        <ecNumber evidence="1">2.7.11.1</ecNumber>
    </recommendedName>
</protein>
<dbReference type="GO" id="GO:0004674">
    <property type="term" value="F:protein serine/threonine kinase activity"/>
    <property type="evidence" value="ECO:0007669"/>
    <property type="project" value="UniProtKB-KW"/>
</dbReference>
<keyword evidence="15" id="KW-1133">Transmembrane helix</keyword>
<dbReference type="CDD" id="cd14013">
    <property type="entry name" value="STKc_SNT7_plant"/>
    <property type="match status" value="1"/>
</dbReference>
<keyword evidence="8 14" id="KW-0067">ATP-binding</keyword>
<comment type="subcellular location">
    <subcellularLocation>
        <location evidence="11">Plastid</location>
        <location evidence="11">Chloroplast thylakoid</location>
    </subcellularLocation>
</comment>
<keyword evidence="5" id="KW-0808">Transferase</keyword>
<evidence type="ECO:0000313" key="18">
    <source>
        <dbReference type="Proteomes" id="UP000323597"/>
    </source>
</evidence>
<dbReference type="InterPro" id="IPR017441">
    <property type="entry name" value="Protein_kinase_ATP_BS"/>
</dbReference>
<evidence type="ECO:0000256" key="9">
    <source>
        <dbReference type="ARBA" id="ARBA00022946"/>
    </source>
</evidence>
<feature type="transmembrane region" description="Helical" evidence="15">
    <location>
        <begin position="110"/>
        <end position="128"/>
    </location>
</feature>
<feature type="domain" description="Protein kinase" evidence="16">
    <location>
        <begin position="160"/>
        <end position="480"/>
    </location>
</feature>
<feature type="binding site" evidence="14">
    <location>
        <position position="196"/>
    </location>
    <ligand>
        <name>ATP</name>
        <dbReference type="ChEBI" id="CHEBI:30616"/>
    </ligand>
</feature>
<evidence type="ECO:0000256" key="11">
    <source>
        <dbReference type="ARBA" id="ARBA00046272"/>
    </source>
</evidence>
<dbReference type="InterPro" id="IPR008271">
    <property type="entry name" value="Ser/Thr_kinase_AS"/>
</dbReference>
<dbReference type="GO" id="GO:0005524">
    <property type="term" value="F:ATP binding"/>
    <property type="evidence" value="ECO:0007669"/>
    <property type="project" value="UniProtKB-UniRule"/>
</dbReference>
<evidence type="ECO:0000256" key="7">
    <source>
        <dbReference type="ARBA" id="ARBA00022777"/>
    </source>
</evidence>
<keyword evidence="9" id="KW-0809">Transit peptide</keyword>
<keyword evidence="6 14" id="KW-0547">Nucleotide-binding</keyword>
<dbReference type="PROSITE" id="PS00108">
    <property type="entry name" value="PROTEIN_KINASE_ST"/>
    <property type="match status" value="1"/>
</dbReference>